<sequence length="59" mass="6364">MDPQNTHQIDTESHKIQCACNTTASGQPTAAYDPFSGALDPIEERAARMVAVFFANPPT</sequence>
<evidence type="ECO:0000313" key="2">
    <source>
        <dbReference type="Proteomes" id="UP000054097"/>
    </source>
</evidence>
<accession>A0A0C2WP87</accession>
<dbReference type="Proteomes" id="UP000054097">
    <property type="component" value="Unassembled WGS sequence"/>
</dbReference>
<proteinExistence type="predicted"/>
<reference evidence="2" key="2">
    <citation type="submission" date="2015-01" db="EMBL/GenBank/DDBJ databases">
        <title>Evolutionary Origins and Diversification of the Mycorrhizal Mutualists.</title>
        <authorList>
            <consortium name="DOE Joint Genome Institute"/>
            <consortium name="Mycorrhizal Genomics Consortium"/>
            <person name="Kohler A."/>
            <person name="Kuo A."/>
            <person name="Nagy L.G."/>
            <person name="Floudas D."/>
            <person name="Copeland A."/>
            <person name="Barry K.W."/>
            <person name="Cichocki N."/>
            <person name="Veneault-Fourrey C."/>
            <person name="LaButti K."/>
            <person name="Lindquist E.A."/>
            <person name="Lipzen A."/>
            <person name="Lundell T."/>
            <person name="Morin E."/>
            <person name="Murat C."/>
            <person name="Riley R."/>
            <person name="Ohm R."/>
            <person name="Sun H."/>
            <person name="Tunlid A."/>
            <person name="Henrissat B."/>
            <person name="Grigoriev I.V."/>
            <person name="Hibbett D.S."/>
            <person name="Martin F."/>
        </authorList>
    </citation>
    <scope>NUCLEOTIDE SEQUENCE [LARGE SCALE GENOMIC DNA]</scope>
    <source>
        <strain evidence="2">MAFF 305830</strain>
    </source>
</reference>
<gene>
    <name evidence="1" type="ORF">M408DRAFT_31184</name>
</gene>
<dbReference type="EMBL" id="KN824672">
    <property type="protein sequence ID" value="KIM19482.1"/>
    <property type="molecule type" value="Genomic_DNA"/>
</dbReference>
<dbReference type="HOGENOM" id="CLU_2962357_0_0_1"/>
<name>A0A0C2WP87_SERVB</name>
<evidence type="ECO:0000313" key="1">
    <source>
        <dbReference type="EMBL" id="KIM19482.1"/>
    </source>
</evidence>
<organism evidence="1 2">
    <name type="scientific">Serendipita vermifera MAFF 305830</name>
    <dbReference type="NCBI Taxonomy" id="933852"/>
    <lineage>
        <taxon>Eukaryota</taxon>
        <taxon>Fungi</taxon>
        <taxon>Dikarya</taxon>
        <taxon>Basidiomycota</taxon>
        <taxon>Agaricomycotina</taxon>
        <taxon>Agaricomycetes</taxon>
        <taxon>Sebacinales</taxon>
        <taxon>Serendipitaceae</taxon>
        <taxon>Serendipita</taxon>
    </lineage>
</organism>
<protein>
    <submittedName>
        <fullName evidence="1">Uncharacterized protein</fullName>
    </submittedName>
</protein>
<dbReference type="AlphaFoldDB" id="A0A0C2WP87"/>
<reference evidence="1 2" key="1">
    <citation type="submission" date="2014-04" db="EMBL/GenBank/DDBJ databases">
        <authorList>
            <consortium name="DOE Joint Genome Institute"/>
            <person name="Kuo A."/>
            <person name="Zuccaro A."/>
            <person name="Kohler A."/>
            <person name="Nagy L.G."/>
            <person name="Floudas D."/>
            <person name="Copeland A."/>
            <person name="Barry K.W."/>
            <person name="Cichocki N."/>
            <person name="Veneault-Fourrey C."/>
            <person name="LaButti K."/>
            <person name="Lindquist E.A."/>
            <person name="Lipzen A."/>
            <person name="Lundell T."/>
            <person name="Morin E."/>
            <person name="Murat C."/>
            <person name="Sun H."/>
            <person name="Tunlid A."/>
            <person name="Henrissat B."/>
            <person name="Grigoriev I.V."/>
            <person name="Hibbett D.S."/>
            <person name="Martin F."/>
            <person name="Nordberg H.P."/>
            <person name="Cantor M.N."/>
            <person name="Hua S.X."/>
        </authorList>
    </citation>
    <scope>NUCLEOTIDE SEQUENCE [LARGE SCALE GENOMIC DNA]</scope>
    <source>
        <strain evidence="1 2">MAFF 305830</strain>
    </source>
</reference>
<keyword evidence="2" id="KW-1185">Reference proteome</keyword>